<dbReference type="RefSeq" id="WP_194847782.1">
    <property type="nucleotide sequence ID" value="NZ_JAAEJV010000024.1"/>
</dbReference>
<evidence type="ECO:0000313" key="1">
    <source>
        <dbReference type="EMBL" id="MBF5059480.1"/>
    </source>
</evidence>
<sequence>MATDTTKFSINMSIRDHKKLKREAERYGVTMKDLTLLALEPILYPHKEPNARTRKAMKEAEQKGGRTTYKSMGDLFEALGL</sequence>
<reference evidence="1 2" key="1">
    <citation type="submission" date="2020-01" db="EMBL/GenBank/DDBJ databases">
        <title>Draft genome sequence of Cand. Neptunochlamydia vexilliferae K9.</title>
        <authorList>
            <person name="Schulz F."/>
            <person name="Koestlbacher S."/>
            <person name="Wascher F."/>
            <person name="Pizzetti I."/>
            <person name="Horn M."/>
        </authorList>
    </citation>
    <scope>NUCLEOTIDE SEQUENCE [LARGE SCALE GENOMIC DNA]</scope>
    <source>
        <strain evidence="1 2">K9</strain>
    </source>
</reference>
<gene>
    <name evidence="1" type="ORF">NEPTK9_000994</name>
</gene>
<comment type="caution">
    <text evidence="1">The sequence shown here is derived from an EMBL/GenBank/DDBJ whole genome shotgun (WGS) entry which is preliminary data.</text>
</comment>
<dbReference type="Proteomes" id="UP001194714">
    <property type="component" value="Unassembled WGS sequence"/>
</dbReference>
<name>A0ABS0AZC8_9BACT</name>
<accession>A0ABS0AZC8</accession>
<evidence type="ECO:0000313" key="2">
    <source>
        <dbReference type="Proteomes" id="UP001194714"/>
    </source>
</evidence>
<keyword evidence="2" id="KW-1185">Reference proteome</keyword>
<protein>
    <submittedName>
        <fullName evidence="1">Uncharacterized protein</fullName>
    </submittedName>
</protein>
<proteinExistence type="predicted"/>
<organism evidence="1 2">
    <name type="scientific">Candidatus Neptunichlamydia vexilliferae</name>
    <dbReference type="NCBI Taxonomy" id="1651774"/>
    <lineage>
        <taxon>Bacteria</taxon>
        <taxon>Pseudomonadati</taxon>
        <taxon>Chlamydiota</taxon>
        <taxon>Chlamydiia</taxon>
        <taxon>Parachlamydiales</taxon>
        <taxon>Simkaniaceae</taxon>
        <taxon>Candidatus Neptunichlamydia</taxon>
    </lineage>
</organism>
<dbReference type="EMBL" id="JAAEJV010000024">
    <property type="protein sequence ID" value="MBF5059480.1"/>
    <property type="molecule type" value="Genomic_DNA"/>
</dbReference>